<protein>
    <recommendedName>
        <fullName evidence="3">Asparagine synthetase domain-containing protein</fullName>
    </recommendedName>
</protein>
<dbReference type="GO" id="GO:0004066">
    <property type="term" value="F:asparagine synthase (glutamine-hydrolyzing) activity"/>
    <property type="evidence" value="ECO:0007669"/>
    <property type="project" value="InterPro"/>
</dbReference>
<accession>A0A4D9D4T4</accession>
<proteinExistence type="predicted"/>
<reference evidence="4 5" key="1">
    <citation type="submission" date="2019-01" db="EMBL/GenBank/DDBJ databases">
        <title>Nuclear Genome Assembly of the Microalgal Biofuel strain Nannochloropsis salina CCMP1776.</title>
        <authorList>
            <person name="Hovde B."/>
        </authorList>
    </citation>
    <scope>NUCLEOTIDE SEQUENCE [LARGE SCALE GENOMIC DNA]</scope>
    <source>
        <strain evidence="4 5">CCMP1776</strain>
    </source>
</reference>
<dbReference type="SUPFAM" id="SSF52402">
    <property type="entry name" value="Adenine nucleotide alpha hydrolases-like"/>
    <property type="match status" value="1"/>
</dbReference>
<dbReference type="PANTHER" id="PTHR11772">
    <property type="entry name" value="ASPARAGINE SYNTHETASE"/>
    <property type="match status" value="1"/>
</dbReference>
<dbReference type="CDD" id="cd01991">
    <property type="entry name" value="Asn_synthase_B_C"/>
    <property type="match status" value="1"/>
</dbReference>
<keyword evidence="2" id="KW-0067">ATP-binding</keyword>
<feature type="domain" description="Asparagine synthetase" evidence="3">
    <location>
        <begin position="38"/>
        <end position="174"/>
    </location>
</feature>
<dbReference type="Gene3D" id="3.40.50.620">
    <property type="entry name" value="HUPs"/>
    <property type="match status" value="1"/>
</dbReference>
<evidence type="ECO:0000259" key="3">
    <source>
        <dbReference type="Pfam" id="PF00733"/>
    </source>
</evidence>
<dbReference type="InterPro" id="IPR014729">
    <property type="entry name" value="Rossmann-like_a/b/a_fold"/>
</dbReference>
<evidence type="ECO:0000313" key="4">
    <source>
        <dbReference type="EMBL" id="TFJ86741.1"/>
    </source>
</evidence>
<evidence type="ECO:0000256" key="1">
    <source>
        <dbReference type="ARBA" id="ARBA00022741"/>
    </source>
</evidence>
<dbReference type="PANTHER" id="PTHR11772:SF46">
    <property type="entry name" value="ASPARAGINE SYNTHETASE DOMAIN-CONTAINING PROTEIN"/>
    <property type="match status" value="1"/>
</dbReference>
<gene>
    <name evidence="4" type="ORF">NSK_001829</name>
</gene>
<evidence type="ECO:0000313" key="5">
    <source>
        <dbReference type="Proteomes" id="UP000355283"/>
    </source>
</evidence>
<name>A0A4D9D4T4_9STRA</name>
<dbReference type="GO" id="GO:0006529">
    <property type="term" value="P:asparagine biosynthetic process"/>
    <property type="evidence" value="ECO:0007669"/>
    <property type="project" value="InterPro"/>
</dbReference>
<dbReference type="AlphaFoldDB" id="A0A4D9D4T4"/>
<dbReference type="GO" id="GO:0005524">
    <property type="term" value="F:ATP binding"/>
    <property type="evidence" value="ECO:0007669"/>
    <property type="project" value="UniProtKB-KW"/>
</dbReference>
<dbReference type="EMBL" id="SDOX01000007">
    <property type="protein sequence ID" value="TFJ86741.1"/>
    <property type="molecule type" value="Genomic_DNA"/>
</dbReference>
<dbReference type="Pfam" id="PF00733">
    <property type="entry name" value="Asn_synthase"/>
    <property type="match status" value="1"/>
</dbReference>
<dbReference type="OrthoDB" id="42892at2759"/>
<dbReference type="GO" id="GO:0005829">
    <property type="term" value="C:cytosol"/>
    <property type="evidence" value="ECO:0007669"/>
    <property type="project" value="TreeGrafter"/>
</dbReference>
<comment type="caution">
    <text evidence="4">The sequence shown here is derived from an EMBL/GenBank/DDBJ whole genome shotgun (WGS) entry which is preliminary data.</text>
</comment>
<evidence type="ECO:0000256" key="2">
    <source>
        <dbReference type="ARBA" id="ARBA00022840"/>
    </source>
</evidence>
<keyword evidence="5" id="KW-1185">Reference proteome</keyword>
<organism evidence="4 5">
    <name type="scientific">Nannochloropsis salina CCMP1776</name>
    <dbReference type="NCBI Taxonomy" id="1027361"/>
    <lineage>
        <taxon>Eukaryota</taxon>
        <taxon>Sar</taxon>
        <taxon>Stramenopiles</taxon>
        <taxon>Ochrophyta</taxon>
        <taxon>Eustigmatophyceae</taxon>
        <taxon>Eustigmatales</taxon>
        <taxon>Monodopsidaceae</taxon>
        <taxon>Microchloropsis</taxon>
        <taxon>Microchloropsis salina</taxon>
    </lineage>
</organism>
<sequence length="391" mass="43305">MSGNDNKTATGKQVRQLLHEAVHDIAENEFEKLCDPKKCIVLFSGGVDSSISLHLAASLLGVRHAITVLVQDTPASDAPWAEETPNLYSDIDHVILRPTLAELLEKDMPFLVESIQSFDGMALRNSVCATHALRHAASLGFTYVLTGDAADELMGGYRFTHRYDAKAWSEQRATMVARMHFDSIQVGAALGMRVTSPYLYKPFVDFCLQHLQKADCIGPFALRVAPTAPLEDGVVTGKLPLRRAFPELLSSSRRKDPQEVGCGTTLLGAAPWATPPRPGYFDSRIKDEEFDREKERVLAAYAVTLRDKEHLAYFLVFEEVFGRREDARALKGVRPERRLEVPGKSQNADDPCPACRFALGAPTQTFCLTCGHYDETLRFRHAGTKGLKGEV</sequence>
<dbReference type="InterPro" id="IPR001962">
    <property type="entry name" value="Asn_synthase"/>
</dbReference>
<dbReference type="Proteomes" id="UP000355283">
    <property type="component" value="Unassembled WGS sequence"/>
</dbReference>
<keyword evidence="1" id="KW-0547">Nucleotide-binding</keyword>
<dbReference type="InterPro" id="IPR050795">
    <property type="entry name" value="Asn_Synthetase"/>
</dbReference>